<dbReference type="AlphaFoldDB" id="A0A1J5RHF3"/>
<keyword evidence="1 5" id="KW-0808">Transferase</keyword>
<gene>
    <name evidence="5" type="ORF">GALL_227880</name>
</gene>
<evidence type="ECO:0000256" key="2">
    <source>
        <dbReference type="ARBA" id="ARBA00023315"/>
    </source>
</evidence>
<dbReference type="GO" id="GO:0003841">
    <property type="term" value="F:1-acylglycerol-3-phosphate O-acyltransferase activity"/>
    <property type="evidence" value="ECO:0007669"/>
    <property type="project" value="TreeGrafter"/>
</dbReference>
<feature type="domain" description="Phospholipid/glycerol acyltransferase" evidence="4">
    <location>
        <begin position="86"/>
        <end position="194"/>
    </location>
</feature>
<dbReference type="SMART" id="SM00563">
    <property type="entry name" value="PlsC"/>
    <property type="match status" value="1"/>
</dbReference>
<organism evidence="5">
    <name type="scientific">mine drainage metagenome</name>
    <dbReference type="NCBI Taxonomy" id="410659"/>
    <lineage>
        <taxon>unclassified sequences</taxon>
        <taxon>metagenomes</taxon>
        <taxon>ecological metagenomes</taxon>
    </lineage>
</organism>
<evidence type="ECO:0000256" key="1">
    <source>
        <dbReference type="ARBA" id="ARBA00022679"/>
    </source>
</evidence>
<dbReference type="SUPFAM" id="SSF69593">
    <property type="entry name" value="Glycerol-3-phosphate (1)-acyltransferase"/>
    <property type="match status" value="1"/>
</dbReference>
<dbReference type="EMBL" id="MLJW01000171">
    <property type="protein sequence ID" value="OIQ95201.1"/>
    <property type="molecule type" value="Genomic_DNA"/>
</dbReference>
<proteinExistence type="predicted"/>
<reference evidence="5" key="1">
    <citation type="submission" date="2016-10" db="EMBL/GenBank/DDBJ databases">
        <title>Sequence of Gallionella enrichment culture.</title>
        <authorList>
            <person name="Poehlein A."/>
            <person name="Muehling M."/>
            <person name="Daniel R."/>
        </authorList>
    </citation>
    <scope>NUCLEOTIDE SEQUENCE</scope>
</reference>
<keyword evidence="2 5" id="KW-0012">Acyltransferase</keyword>
<dbReference type="CDD" id="cd07989">
    <property type="entry name" value="LPLAT_AGPAT-like"/>
    <property type="match status" value="1"/>
</dbReference>
<name>A0A1J5RHF3_9ZZZZ</name>
<evidence type="ECO:0000256" key="3">
    <source>
        <dbReference type="SAM" id="Phobius"/>
    </source>
</evidence>
<protein>
    <submittedName>
        <fullName evidence="5">2-acyl-glycerophospho-ethanolamine acyltransferase</fullName>
    </submittedName>
</protein>
<dbReference type="PANTHER" id="PTHR10434:SF66">
    <property type="entry name" value="PHOSPHOLIPID_GLYCEROL ACYLTRANSFERASE DOMAIN-CONTAINING PROTEIN"/>
    <property type="match status" value="1"/>
</dbReference>
<keyword evidence="3" id="KW-0472">Membrane</keyword>
<evidence type="ECO:0000259" key="4">
    <source>
        <dbReference type="SMART" id="SM00563"/>
    </source>
</evidence>
<accession>A0A1J5RHF3</accession>
<dbReference type="PANTHER" id="PTHR10434">
    <property type="entry name" value="1-ACYL-SN-GLYCEROL-3-PHOSPHATE ACYLTRANSFERASE"/>
    <property type="match status" value="1"/>
</dbReference>
<feature type="transmembrane region" description="Helical" evidence="3">
    <location>
        <begin position="14"/>
        <end position="37"/>
    </location>
</feature>
<dbReference type="GO" id="GO:0006654">
    <property type="term" value="P:phosphatidic acid biosynthetic process"/>
    <property type="evidence" value="ECO:0007669"/>
    <property type="project" value="TreeGrafter"/>
</dbReference>
<comment type="caution">
    <text evidence="5">The sequence shown here is derived from an EMBL/GenBank/DDBJ whole genome shotgun (WGS) entry which is preliminary data.</text>
</comment>
<sequence>MWVRRQLKSLYEYFVLYGGLLFFALLCLAWSLPAGVLRHLMPRRTGERVGQYAIMVAFRLYLSVVRASGLVKCDLSALDALRGEPLIITTNHPALIDVVLIGSRLPRMVCVLKANLLDNPMLGGGASMAGYIRNDSTGNLIRRAATATREGSQLLIFPEGTRTVADPVNPFKGGFGLVAKKAGVPIQTAFIEASSPFLGKHWPLWKKPAFPLVYRVRLGERFEATGDVKKFVTDLEEYYRREMREQKLGKHA</sequence>
<evidence type="ECO:0000313" key="5">
    <source>
        <dbReference type="EMBL" id="OIQ95201.1"/>
    </source>
</evidence>
<dbReference type="InterPro" id="IPR002123">
    <property type="entry name" value="Plipid/glycerol_acylTrfase"/>
</dbReference>
<keyword evidence="3" id="KW-0812">Transmembrane</keyword>
<dbReference type="Pfam" id="PF01553">
    <property type="entry name" value="Acyltransferase"/>
    <property type="match status" value="1"/>
</dbReference>
<keyword evidence="3" id="KW-1133">Transmembrane helix</keyword>